<dbReference type="Gene3D" id="4.10.640.10">
    <property type="entry name" value="Ribosomal protein S18"/>
    <property type="match status" value="1"/>
</dbReference>
<dbReference type="OrthoDB" id="10054543at2759"/>
<keyword evidence="4" id="KW-1185">Reference proteome</keyword>
<dbReference type="Pfam" id="PF01084">
    <property type="entry name" value="Ribosomal_S18"/>
    <property type="match status" value="1"/>
</dbReference>
<dbReference type="InterPro" id="IPR036870">
    <property type="entry name" value="Ribosomal_bS18_sf"/>
</dbReference>
<dbReference type="PANTHER" id="PTHR13479">
    <property type="entry name" value="30S RIBOSOMAL PROTEIN S18"/>
    <property type="match status" value="1"/>
</dbReference>
<dbReference type="GO" id="GO:0003735">
    <property type="term" value="F:structural constituent of ribosome"/>
    <property type="evidence" value="ECO:0007669"/>
    <property type="project" value="InterPro"/>
</dbReference>
<proteinExistence type="predicted"/>
<dbReference type="InterPro" id="IPR001648">
    <property type="entry name" value="Ribosomal_bS18"/>
</dbReference>
<dbReference type="EMBL" id="NCKU01000486">
    <property type="protein sequence ID" value="RWS15336.1"/>
    <property type="molecule type" value="Genomic_DNA"/>
</dbReference>
<reference evidence="3 4" key="1">
    <citation type="journal article" date="2018" name="Gigascience">
        <title>Genomes of trombidid mites reveal novel predicted allergens and laterally-transferred genes associated with secondary metabolism.</title>
        <authorList>
            <person name="Dong X."/>
            <person name="Chaisiri K."/>
            <person name="Xia D."/>
            <person name="Armstrong S.D."/>
            <person name="Fang Y."/>
            <person name="Donnelly M.J."/>
            <person name="Kadowaki T."/>
            <person name="McGarry J.W."/>
            <person name="Darby A.C."/>
            <person name="Makepeace B.L."/>
        </authorList>
    </citation>
    <scope>NUCLEOTIDE SEQUENCE [LARGE SCALE GENOMIC DNA]</scope>
    <source>
        <strain evidence="3">UoL-WK</strain>
    </source>
</reference>
<evidence type="ECO:0000313" key="3">
    <source>
        <dbReference type="EMBL" id="RWS15336.1"/>
    </source>
</evidence>
<evidence type="ECO:0000256" key="1">
    <source>
        <dbReference type="ARBA" id="ARBA00022980"/>
    </source>
</evidence>
<dbReference type="GO" id="GO:0005763">
    <property type="term" value="C:mitochondrial small ribosomal subunit"/>
    <property type="evidence" value="ECO:0007669"/>
    <property type="project" value="TreeGrafter"/>
</dbReference>
<keyword evidence="1 3" id="KW-0689">Ribosomal protein</keyword>
<dbReference type="GO" id="GO:0070181">
    <property type="term" value="F:small ribosomal subunit rRNA binding"/>
    <property type="evidence" value="ECO:0007669"/>
    <property type="project" value="TreeGrafter"/>
</dbReference>
<comment type="caution">
    <text evidence="3">The sequence shown here is derived from an EMBL/GenBank/DDBJ whole genome shotgun (WGS) entry which is preliminary data.</text>
</comment>
<gene>
    <name evidence="3" type="ORF">B4U79_10589</name>
</gene>
<organism evidence="3 4">
    <name type="scientific">Dinothrombium tinctorium</name>
    <dbReference type="NCBI Taxonomy" id="1965070"/>
    <lineage>
        <taxon>Eukaryota</taxon>
        <taxon>Metazoa</taxon>
        <taxon>Ecdysozoa</taxon>
        <taxon>Arthropoda</taxon>
        <taxon>Chelicerata</taxon>
        <taxon>Arachnida</taxon>
        <taxon>Acari</taxon>
        <taxon>Acariformes</taxon>
        <taxon>Trombidiformes</taxon>
        <taxon>Prostigmata</taxon>
        <taxon>Anystina</taxon>
        <taxon>Parasitengona</taxon>
        <taxon>Trombidioidea</taxon>
        <taxon>Trombidiidae</taxon>
        <taxon>Dinothrombium</taxon>
    </lineage>
</organism>
<dbReference type="SUPFAM" id="SSF46911">
    <property type="entry name" value="Ribosomal protein S18"/>
    <property type="match status" value="1"/>
</dbReference>
<protein>
    <submittedName>
        <fullName evidence="3">28S ribosomal protein S18a: mitochondrial-like protein</fullName>
    </submittedName>
</protein>
<dbReference type="AlphaFoldDB" id="A0A3S3SKF3"/>
<accession>A0A3S3SKF3</accession>
<dbReference type="STRING" id="1965070.A0A3S3SKF3"/>
<evidence type="ECO:0000313" key="4">
    <source>
        <dbReference type="Proteomes" id="UP000285301"/>
    </source>
</evidence>
<name>A0A3S3SKF3_9ACAR</name>
<dbReference type="GO" id="GO:0032543">
    <property type="term" value="P:mitochondrial translation"/>
    <property type="evidence" value="ECO:0007669"/>
    <property type="project" value="TreeGrafter"/>
</dbReference>
<dbReference type="PANTHER" id="PTHR13479:SF66">
    <property type="entry name" value="LARGE RIBOSOMAL SUBUNIT PROTEIN ML66"/>
    <property type="match status" value="1"/>
</dbReference>
<dbReference type="Proteomes" id="UP000285301">
    <property type="component" value="Unassembled WGS sequence"/>
</dbReference>
<evidence type="ECO:0000256" key="2">
    <source>
        <dbReference type="ARBA" id="ARBA00023274"/>
    </source>
</evidence>
<keyword evidence="2" id="KW-0687">Ribonucleoprotein</keyword>
<sequence>MFARVSNLALKWTQNELKARTSLYDSVRTLKQIKIHENEKQIVVEGERIESPRKPYLVKPPPVADEKASKACPLCRLDLKRLDYTDILILRQFINSDGTLMSLQDSGLCGRKYKLVQTLVNKAQKCRLLPRPPHYQVYGPWDNFNTYYDWPPRYRDQPMRVIRPEYWK</sequence>